<organism evidence="2 3">
    <name type="scientific">Vigna radiata var. radiata</name>
    <name type="common">Mung bean</name>
    <name type="synonym">Phaseolus aureus</name>
    <dbReference type="NCBI Taxonomy" id="3916"/>
    <lineage>
        <taxon>Eukaryota</taxon>
        <taxon>Viridiplantae</taxon>
        <taxon>Streptophyta</taxon>
        <taxon>Embryophyta</taxon>
        <taxon>Tracheophyta</taxon>
        <taxon>Spermatophyta</taxon>
        <taxon>Magnoliopsida</taxon>
        <taxon>eudicotyledons</taxon>
        <taxon>Gunneridae</taxon>
        <taxon>Pentapetalae</taxon>
        <taxon>rosids</taxon>
        <taxon>fabids</taxon>
        <taxon>Fabales</taxon>
        <taxon>Fabaceae</taxon>
        <taxon>Papilionoideae</taxon>
        <taxon>50 kb inversion clade</taxon>
        <taxon>NPAAA clade</taxon>
        <taxon>indigoferoid/millettioid clade</taxon>
        <taxon>Phaseoleae</taxon>
        <taxon>Vigna</taxon>
    </lineage>
</organism>
<dbReference type="SUPFAM" id="SSF81383">
    <property type="entry name" value="F-box domain"/>
    <property type="match status" value="1"/>
</dbReference>
<evidence type="ECO:0000313" key="3">
    <source>
        <dbReference type="RefSeq" id="XP_014512996.1"/>
    </source>
</evidence>
<feature type="domain" description="F-box" evidence="1">
    <location>
        <begin position="1"/>
        <end position="44"/>
    </location>
</feature>
<dbReference type="SMART" id="SM00256">
    <property type="entry name" value="FBOX"/>
    <property type="match status" value="1"/>
</dbReference>
<gene>
    <name evidence="3" type="primary">LOC106771518</name>
</gene>
<dbReference type="GeneID" id="106771518"/>
<dbReference type="STRING" id="3916.A0A1S3V3R9"/>
<dbReference type="Proteomes" id="UP000087766">
    <property type="component" value="Chromosome 8"/>
</dbReference>
<reference evidence="2" key="1">
    <citation type="journal article" date="2014" name="Nat. Commun.">
        <title>Genome sequence of mungbean and insights into evolution within Vigna species.</title>
        <authorList>
            <person name="Kang Y.J."/>
            <person name="Kim S.K."/>
            <person name="Kim M.Y."/>
            <person name="Lestari P."/>
            <person name="Kim K.H."/>
            <person name="Ha B.K."/>
            <person name="Jun T.H."/>
            <person name="Hwang W.J."/>
            <person name="Lee T."/>
            <person name="Lee J."/>
            <person name="Shim S."/>
            <person name="Yoon M.Y."/>
            <person name="Jang Y.E."/>
            <person name="Han K.S."/>
            <person name="Taeprayoon P."/>
            <person name="Yoon N."/>
            <person name="Somta P."/>
            <person name="Tanya P."/>
            <person name="Kim K.S."/>
            <person name="Gwag J.G."/>
            <person name="Moon J.K."/>
            <person name="Lee Y.H."/>
            <person name="Park B.S."/>
            <person name="Bombarely A."/>
            <person name="Doyle J.J."/>
            <person name="Jackson S.A."/>
            <person name="Schafleitner R."/>
            <person name="Srinives P."/>
            <person name="Varshney R.K."/>
            <person name="Lee S.H."/>
        </authorList>
    </citation>
    <scope>NUCLEOTIDE SEQUENCE [LARGE SCALE GENOMIC DNA]</scope>
    <source>
        <strain evidence="2">cv. VC1973A</strain>
    </source>
</reference>
<keyword evidence="2" id="KW-1185">Reference proteome</keyword>
<dbReference type="SMR" id="A0A1S3V3R9"/>
<dbReference type="RefSeq" id="XP_014512996.1">
    <property type="nucleotide sequence ID" value="XM_014657510.2"/>
</dbReference>
<accession>A0A1S3V3R9</accession>
<protein>
    <submittedName>
        <fullName evidence="3">F-box protein PP2-B15</fullName>
    </submittedName>
</protein>
<dbReference type="Pfam" id="PF14299">
    <property type="entry name" value="PP2"/>
    <property type="match status" value="1"/>
</dbReference>
<dbReference type="InterPro" id="IPR001810">
    <property type="entry name" value="F-box_dom"/>
</dbReference>
<dbReference type="InterPro" id="IPR025886">
    <property type="entry name" value="PP2-like"/>
</dbReference>
<dbReference type="OrthoDB" id="1918565at2759"/>
<evidence type="ECO:0000259" key="1">
    <source>
        <dbReference type="PROSITE" id="PS50181"/>
    </source>
</evidence>
<proteinExistence type="predicted"/>
<name>A0A1S3V3R9_VIGRR</name>
<dbReference type="Gene3D" id="1.20.1280.50">
    <property type="match status" value="1"/>
</dbReference>
<dbReference type="PROSITE" id="PS50181">
    <property type="entry name" value="FBOX"/>
    <property type="match status" value="1"/>
</dbReference>
<sequence length="271" mass="31173">MDSLPDDCVSKILSYTSPHDACRFSMVSSTLRSAADSDLLWQTFCPSDYRHILSRALHPHTLDSSSYKHLFSSLCHPLLLDGGNMSFKLEKSSGKKSYILSARQLSITWSSDPLYWCWRTVPESRFKEVAELRMVSWLEIRGEIWTRILTAKTWYAVYLIMKISRREYGLDRVACEVSVAVGEKVQSGKVYLCEKDEKKDKKRRMLKVEEEEEIGVAGKREDGWMEIKVGEFFSGENDEHVTMSLMELGYQLKGGLVVEGIEVRPKHHHHS</sequence>
<dbReference type="Gramene" id="Vradi08g12250.1">
    <property type="protein sequence ID" value="Vradi08g12250.1"/>
    <property type="gene ID" value="Vradi08g12250"/>
</dbReference>
<reference evidence="3" key="2">
    <citation type="submission" date="2025-08" db="UniProtKB">
        <authorList>
            <consortium name="RefSeq"/>
        </authorList>
    </citation>
    <scope>IDENTIFICATION</scope>
    <source>
        <tissue evidence="3">Leaf</tissue>
    </source>
</reference>
<dbReference type="PANTHER" id="PTHR32278:SF41">
    <property type="entry name" value="F-BOX PROTEIN"/>
    <property type="match status" value="1"/>
</dbReference>
<dbReference type="PANTHER" id="PTHR32278">
    <property type="entry name" value="F-BOX DOMAIN-CONTAINING PROTEIN"/>
    <property type="match status" value="1"/>
</dbReference>
<dbReference type="InterPro" id="IPR036047">
    <property type="entry name" value="F-box-like_dom_sf"/>
</dbReference>
<evidence type="ECO:0000313" key="2">
    <source>
        <dbReference type="Proteomes" id="UP000087766"/>
    </source>
</evidence>
<dbReference type="AlphaFoldDB" id="A0A1S3V3R9"/>
<dbReference type="KEGG" id="vra:106771518"/>
<dbReference type="Pfam" id="PF00646">
    <property type="entry name" value="F-box"/>
    <property type="match status" value="1"/>
</dbReference>
<dbReference type="CDD" id="cd22162">
    <property type="entry name" value="F-box_AtSKIP3-like"/>
    <property type="match status" value="1"/>
</dbReference>